<evidence type="ECO:0000256" key="1">
    <source>
        <dbReference type="SAM" id="MobiDB-lite"/>
    </source>
</evidence>
<feature type="compositionally biased region" description="Gly residues" evidence="1">
    <location>
        <begin position="23"/>
        <end position="37"/>
    </location>
</feature>
<organism evidence="2 3">
    <name type="scientific">Aspergillus sydowii CBS 593.65</name>
    <dbReference type="NCBI Taxonomy" id="1036612"/>
    <lineage>
        <taxon>Eukaryota</taxon>
        <taxon>Fungi</taxon>
        <taxon>Dikarya</taxon>
        <taxon>Ascomycota</taxon>
        <taxon>Pezizomycotina</taxon>
        <taxon>Eurotiomycetes</taxon>
        <taxon>Eurotiomycetidae</taxon>
        <taxon>Eurotiales</taxon>
        <taxon>Aspergillaceae</taxon>
        <taxon>Aspergillus</taxon>
        <taxon>Aspergillus subgen. Nidulantes</taxon>
    </lineage>
</organism>
<dbReference type="GeneID" id="63760616"/>
<dbReference type="EMBL" id="KV878582">
    <property type="protein sequence ID" value="OJJ64052.1"/>
    <property type="molecule type" value="Genomic_DNA"/>
</dbReference>
<name>A0A1L9TXE1_9EURO</name>
<proteinExistence type="predicted"/>
<feature type="compositionally biased region" description="Polar residues" evidence="1">
    <location>
        <begin position="79"/>
        <end position="88"/>
    </location>
</feature>
<feature type="region of interest" description="Disordered" evidence="1">
    <location>
        <begin position="1"/>
        <end position="46"/>
    </location>
</feature>
<dbReference type="RefSeq" id="XP_040707858.1">
    <property type="nucleotide sequence ID" value="XM_040844543.1"/>
</dbReference>
<evidence type="ECO:0000313" key="2">
    <source>
        <dbReference type="EMBL" id="OJJ64052.1"/>
    </source>
</evidence>
<reference evidence="3" key="1">
    <citation type="journal article" date="2017" name="Genome Biol.">
        <title>Comparative genomics reveals high biological diversity and specific adaptations in the industrially and medically important fungal genus Aspergillus.</title>
        <authorList>
            <person name="de Vries R.P."/>
            <person name="Riley R."/>
            <person name="Wiebenga A."/>
            <person name="Aguilar-Osorio G."/>
            <person name="Amillis S."/>
            <person name="Uchima C.A."/>
            <person name="Anderluh G."/>
            <person name="Asadollahi M."/>
            <person name="Askin M."/>
            <person name="Barry K."/>
            <person name="Battaglia E."/>
            <person name="Bayram O."/>
            <person name="Benocci T."/>
            <person name="Braus-Stromeyer S.A."/>
            <person name="Caldana C."/>
            <person name="Canovas D."/>
            <person name="Cerqueira G.C."/>
            <person name="Chen F."/>
            <person name="Chen W."/>
            <person name="Choi C."/>
            <person name="Clum A."/>
            <person name="Dos Santos R.A."/>
            <person name="Damasio A.R."/>
            <person name="Diallinas G."/>
            <person name="Emri T."/>
            <person name="Fekete E."/>
            <person name="Flipphi M."/>
            <person name="Freyberg S."/>
            <person name="Gallo A."/>
            <person name="Gournas C."/>
            <person name="Habgood R."/>
            <person name="Hainaut M."/>
            <person name="Harispe M.L."/>
            <person name="Henrissat B."/>
            <person name="Hilden K.S."/>
            <person name="Hope R."/>
            <person name="Hossain A."/>
            <person name="Karabika E."/>
            <person name="Karaffa L."/>
            <person name="Karanyi Z."/>
            <person name="Krasevec N."/>
            <person name="Kuo A."/>
            <person name="Kusch H."/>
            <person name="LaButti K."/>
            <person name="Lagendijk E.L."/>
            <person name="Lapidus A."/>
            <person name="Levasseur A."/>
            <person name="Lindquist E."/>
            <person name="Lipzen A."/>
            <person name="Logrieco A.F."/>
            <person name="MacCabe A."/>
            <person name="Maekelae M.R."/>
            <person name="Malavazi I."/>
            <person name="Melin P."/>
            <person name="Meyer V."/>
            <person name="Mielnichuk N."/>
            <person name="Miskei M."/>
            <person name="Molnar A.P."/>
            <person name="Mule G."/>
            <person name="Ngan C.Y."/>
            <person name="Orejas M."/>
            <person name="Orosz E."/>
            <person name="Ouedraogo J.P."/>
            <person name="Overkamp K.M."/>
            <person name="Park H.-S."/>
            <person name="Perrone G."/>
            <person name="Piumi F."/>
            <person name="Punt P.J."/>
            <person name="Ram A.F."/>
            <person name="Ramon A."/>
            <person name="Rauscher S."/>
            <person name="Record E."/>
            <person name="Riano-Pachon D.M."/>
            <person name="Robert V."/>
            <person name="Roehrig J."/>
            <person name="Ruller R."/>
            <person name="Salamov A."/>
            <person name="Salih N.S."/>
            <person name="Samson R.A."/>
            <person name="Sandor E."/>
            <person name="Sanguinetti M."/>
            <person name="Schuetze T."/>
            <person name="Sepcic K."/>
            <person name="Shelest E."/>
            <person name="Sherlock G."/>
            <person name="Sophianopoulou V."/>
            <person name="Squina F.M."/>
            <person name="Sun H."/>
            <person name="Susca A."/>
            <person name="Todd R.B."/>
            <person name="Tsang A."/>
            <person name="Unkles S.E."/>
            <person name="van de Wiele N."/>
            <person name="van Rossen-Uffink D."/>
            <person name="Oliveira J.V."/>
            <person name="Vesth T.C."/>
            <person name="Visser J."/>
            <person name="Yu J.-H."/>
            <person name="Zhou M."/>
            <person name="Andersen M.R."/>
            <person name="Archer D.B."/>
            <person name="Baker S.E."/>
            <person name="Benoit I."/>
            <person name="Brakhage A.A."/>
            <person name="Braus G.H."/>
            <person name="Fischer R."/>
            <person name="Frisvad J.C."/>
            <person name="Goldman G.H."/>
            <person name="Houbraken J."/>
            <person name="Oakley B."/>
            <person name="Pocsi I."/>
            <person name="Scazzocchio C."/>
            <person name="Seiboth B."/>
            <person name="vanKuyk P.A."/>
            <person name="Wortman J."/>
            <person name="Dyer P.S."/>
            <person name="Grigoriev I.V."/>
        </authorList>
    </citation>
    <scope>NUCLEOTIDE SEQUENCE [LARGE SCALE GENOMIC DNA]</scope>
    <source>
        <strain evidence="3">CBS 593.65</strain>
    </source>
</reference>
<feature type="region of interest" description="Disordered" evidence="1">
    <location>
        <begin position="79"/>
        <end position="107"/>
    </location>
</feature>
<evidence type="ECO:0000313" key="3">
    <source>
        <dbReference type="Proteomes" id="UP000184356"/>
    </source>
</evidence>
<accession>A0A1L9TXE1</accession>
<gene>
    <name evidence="2" type="ORF">ASPSYDRAFT_286629</name>
</gene>
<dbReference type="Proteomes" id="UP000184356">
    <property type="component" value="Unassembled WGS sequence"/>
</dbReference>
<dbReference type="VEuPathDB" id="FungiDB:ASPSYDRAFT_286629"/>
<protein>
    <submittedName>
        <fullName evidence="2">Uncharacterized protein</fullName>
    </submittedName>
</protein>
<sequence length="107" mass="11108">MTTASSCRIGSEIHPGGSNQAWGSGGCSRDGEMGNGVDGQALSQTPAEITPKGPAFQWLSSADADEIVILLYGKLGSEGQSARLSSLPQRGRTTHSLHPSLCGPRDR</sequence>
<keyword evidence="3" id="KW-1185">Reference proteome</keyword>
<dbReference type="AlphaFoldDB" id="A0A1L9TXE1"/>